<dbReference type="PANTHER" id="PTHR33739:SF7">
    <property type="entry name" value="MEDIATOR OF RNA POLYMERASE II TRANSCRIPTION SUBUNIT 33B"/>
    <property type="match status" value="1"/>
</dbReference>
<evidence type="ECO:0000313" key="2">
    <source>
        <dbReference type="Proteomes" id="UP001341840"/>
    </source>
</evidence>
<proteinExistence type="predicted"/>
<gene>
    <name evidence="1" type="ORF">PIB30_068853</name>
</gene>
<keyword evidence="2" id="KW-1185">Reference proteome</keyword>
<name>A0ABU6SN49_9FABA</name>
<accession>A0ABU6SN49</accession>
<sequence>MAAAGGSVQSCNDTWSLLWLPIDIILEDAMDGDNVAETSVVLVLSSMRMVKALKAVNGTSWHNAFLGLRIATLRLVRRERDPSEGPVPRLDTCLCMLLCITTLVVANIIEEEKLVNVLVATLASKYAAASC</sequence>
<comment type="caution">
    <text evidence="1">The sequence shown here is derived from an EMBL/GenBank/DDBJ whole genome shotgun (WGS) entry which is preliminary data.</text>
</comment>
<dbReference type="InterPro" id="IPR039638">
    <property type="entry name" value="MED33A/B"/>
</dbReference>
<evidence type="ECO:0000313" key="1">
    <source>
        <dbReference type="EMBL" id="MED6137844.1"/>
    </source>
</evidence>
<protein>
    <submittedName>
        <fullName evidence="1">Uncharacterized protein</fullName>
    </submittedName>
</protein>
<dbReference type="PANTHER" id="PTHR33739">
    <property type="entry name" value="OS07G0681500 PROTEIN"/>
    <property type="match status" value="1"/>
</dbReference>
<reference evidence="1 2" key="1">
    <citation type="journal article" date="2023" name="Plants (Basel)">
        <title>Bridging the Gap: Combining Genomics and Transcriptomics Approaches to Understand Stylosanthes scabra, an Orphan Legume from the Brazilian Caatinga.</title>
        <authorList>
            <person name="Ferreira-Neto J.R.C."/>
            <person name="da Silva M.D."/>
            <person name="Binneck E."/>
            <person name="de Melo N.F."/>
            <person name="da Silva R.H."/>
            <person name="de Melo A.L.T.M."/>
            <person name="Pandolfi V."/>
            <person name="Bustamante F.O."/>
            <person name="Brasileiro-Vidal A.C."/>
            <person name="Benko-Iseppon A.M."/>
        </authorList>
    </citation>
    <scope>NUCLEOTIDE SEQUENCE [LARGE SCALE GENOMIC DNA]</scope>
    <source>
        <tissue evidence="1">Leaves</tissue>
    </source>
</reference>
<organism evidence="1 2">
    <name type="scientific">Stylosanthes scabra</name>
    <dbReference type="NCBI Taxonomy" id="79078"/>
    <lineage>
        <taxon>Eukaryota</taxon>
        <taxon>Viridiplantae</taxon>
        <taxon>Streptophyta</taxon>
        <taxon>Embryophyta</taxon>
        <taxon>Tracheophyta</taxon>
        <taxon>Spermatophyta</taxon>
        <taxon>Magnoliopsida</taxon>
        <taxon>eudicotyledons</taxon>
        <taxon>Gunneridae</taxon>
        <taxon>Pentapetalae</taxon>
        <taxon>rosids</taxon>
        <taxon>fabids</taxon>
        <taxon>Fabales</taxon>
        <taxon>Fabaceae</taxon>
        <taxon>Papilionoideae</taxon>
        <taxon>50 kb inversion clade</taxon>
        <taxon>dalbergioids sensu lato</taxon>
        <taxon>Dalbergieae</taxon>
        <taxon>Pterocarpus clade</taxon>
        <taxon>Stylosanthes</taxon>
    </lineage>
</organism>
<dbReference type="Proteomes" id="UP001341840">
    <property type="component" value="Unassembled WGS sequence"/>
</dbReference>
<dbReference type="EMBL" id="JASCZI010061160">
    <property type="protein sequence ID" value="MED6137844.1"/>
    <property type="molecule type" value="Genomic_DNA"/>
</dbReference>